<reference evidence="7 8" key="1">
    <citation type="submission" date="2017-08" db="EMBL/GenBank/DDBJ databases">
        <authorList>
            <person name="de Groot N.N."/>
        </authorList>
    </citation>
    <scope>NUCLEOTIDE SEQUENCE [LARGE SCALE GENOMIC DNA]</scope>
    <source>
        <strain evidence="7 8">HM2</strain>
    </source>
</reference>
<dbReference type="PANTHER" id="PTHR30368:SF2">
    <property type="entry name" value="SULFATE-BINDING PROTEIN"/>
    <property type="match status" value="1"/>
</dbReference>
<keyword evidence="5" id="KW-0574">Periplasm</keyword>
<evidence type="ECO:0000313" key="8">
    <source>
        <dbReference type="Proteomes" id="UP000255423"/>
    </source>
</evidence>
<keyword evidence="3" id="KW-0813">Transport</keyword>
<dbReference type="Proteomes" id="UP000255423">
    <property type="component" value="Unassembled WGS sequence"/>
</dbReference>
<evidence type="ECO:0000256" key="6">
    <source>
        <dbReference type="SAM" id="SignalP"/>
    </source>
</evidence>
<dbReference type="NCBIfam" id="TIGR00971">
    <property type="entry name" value="3a0106s03"/>
    <property type="match status" value="1"/>
</dbReference>
<dbReference type="PANTHER" id="PTHR30368">
    <property type="entry name" value="SULFATE-BINDING PROTEIN"/>
    <property type="match status" value="1"/>
</dbReference>
<dbReference type="SUPFAM" id="SSF53850">
    <property type="entry name" value="Periplasmic binding protein-like II"/>
    <property type="match status" value="1"/>
</dbReference>
<evidence type="ECO:0000256" key="5">
    <source>
        <dbReference type="ARBA" id="ARBA00022764"/>
    </source>
</evidence>
<evidence type="ECO:0000313" key="7">
    <source>
        <dbReference type="EMBL" id="SUQ18990.1"/>
    </source>
</evidence>
<dbReference type="NCBIfam" id="NF008022">
    <property type="entry name" value="PRK10752.1"/>
    <property type="match status" value="1"/>
</dbReference>
<dbReference type="AlphaFoldDB" id="A0A380RTX2"/>
<dbReference type="CDD" id="cd01005">
    <property type="entry name" value="PBP2_CysP"/>
    <property type="match status" value="1"/>
</dbReference>
<accession>A0A380RTX2</accession>
<evidence type="ECO:0000256" key="3">
    <source>
        <dbReference type="ARBA" id="ARBA00022448"/>
    </source>
</evidence>
<dbReference type="EMBL" id="UHJL01000001">
    <property type="protein sequence ID" value="SUQ18990.1"/>
    <property type="molecule type" value="Genomic_DNA"/>
</dbReference>
<sequence>MNLHFFKTVFAVALVAGAGCFFGCSSEKAPEIENNTLVNVSYDPTREFYSNYNHIFMKHWKEATGKDVKITQFHGGSGKQALEVVNGLEADVVTLALEYDVNIVRDAGLIENGWVKEFPRNSAPYTSTIVFLVRKGNPKKIRDWNDLVKDGIGIITPDPKTSGGARWNYLAAWAYAEKQFNGDEAQIKGFMKKLYQNVLDLASGARGSTNTFIEERKGDVLLSWENEAFLSLKDYPKDYEIVMPSVSVLAEPSVAIVDKIVDKRNTRKLATEYLNYLYSDEAQHVAARHHYRPTNKAILDEYKEFDQNVNLITIEHFGGWDKAQAKHFADGAIFDQIYEKK</sequence>
<comment type="subcellular location">
    <subcellularLocation>
        <location evidence="1">Periplasm</location>
    </subcellularLocation>
</comment>
<proteinExistence type="inferred from homology"/>
<dbReference type="Gene3D" id="3.40.190.10">
    <property type="entry name" value="Periplasmic binding protein-like II"/>
    <property type="match status" value="2"/>
</dbReference>
<dbReference type="GO" id="GO:0140104">
    <property type="term" value="F:molecular carrier activity"/>
    <property type="evidence" value="ECO:0007669"/>
    <property type="project" value="InterPro"/>
</dbReference>
<comment type="similarity">
    <text evidence="2">Belongs to the prokaryotic sulfate-binding protein family.</text>
</comment>
<dbReference type="RefSeq" id="WP_109571775.1">
    <property type="nucleotide sequence ID" value="NZ_UHJL01000001.1"/>
</dbReference>
<dbReference type="GO" id="GO:0042597">
    <property type="term" value="C:periplasmic space"/>
    <property type="evidence" value="ECO:0007669"/>
    <property type="project" value="UniProtKB-SubCell"/>
</dbReference>
<dbReference type="GO" id="GO:1902358">
    <property type="term" value="P:sulfate transmembrane transport"/>
    <property type="evidence" value="ECO:0007669"/>
    <property type="project" value="InterPro"/>
</dbReference>
<keyword evidence="4 6" id="KW-0732">Signal</keyword>
<feature type="signal peptide" evidence="6">
    <location>
        <begin position="1"/>
        <end position="18"/>
    </location>
</feature>
<dbReference type="PROSITE" id="PS51257">
    <property type="entry name" value="PROKAR_LIPOPROTEIN"/>
    <property type="match status" value="1"/>
</dbReference>
<gene>
    <name evidence="7" type="ORF">SAMN05661053_0214</name>
</gene>
<dbReference type="InterPro" id="IPR005669">
    <property type="entry name" value="Thiosulph/SO4-bd"/>
</dbReference>
<dbReference type="Pfam" id="PF13531">
    <property type="entry name" value="SBP_bac_11"/>
    <property type="match status" value="1"/>
</dbReference>
<evidence type="ECO:0000256" key="2">
    <source>
        <dbReference type="ARBA" id="ARBA00006099"/>
    </source>
</evidence>
<feature type="chain" id="PRO_5016623777" evidence="6">
    <location>
        <begin position="19"/>
        <end position="341"/>
    </location>
</feature>
<evidence type="ECO:0000256" key="4">
    <source>
        <dbReference type="ARBA" id="ARBA00022729"/>
    </source>
</evidence>
<organism evidence="7 8">
    <name type="scientific">Fibrobacter succinogenes</name>
    <name type="common">Bacteroides succinogenes</name>
    <dbReference type="NCBI Taxonomy" id="833"/>
    <lineage>
        <taxon>Bacteria</taxon>
        <taxon>Pseudomonadati</taxon>
        <taxon>Fibrobacterota</taxon>
        <taxon>Fibrobacteria</taxon>
        <taxon>Fibrobacterales</taxon>
        <taxon>Fibrobacteraceae</taxon>
        <taxon>Fibrobacter</taxon>
    </lineage>
</organism>
<evidence type="ECO:0000256" key="1">
    <source>
        <dbReference type="ARBA" id="ARBA00004418"/>
    </source>
</evidence>
<protein>
    <submittedName>
        <fullName evidence="7">Sulfate transport system substrate-binding protein</fullName>
    </submittedName>
</protein>
<name>A0A380RTX2_FIBSU</name>